<sequence length="129" mass="14692">MLDNVWLPLQGSQKTCQLATVALAHLRVTQDQRVLPELVKRYLFMSKQFMADRHGDHQWVLPDWFGTYAIANFGRVSEPYREIAGPQPTQLLSQRDFGQPYLNLGLILTAMCEERRQPLIGCAIGYGDA</sequence>
<evidence type="ECO:0000313" key="1">
    <source>
        <dbReference type="EMBL" id="VWB37026.1"/>
    </source>
</evidence>
<accession>A0A6P2J6L3</accession>
<gene>
    <name evidence="1" type="ORF">BLA13014_01508</name>
</gene>
<organism evidence="1 2">
    <name type="scientific">Burkholderia aenigmatica</name>
    <dbReference type="NCBI Taxonomy" id="2015348"/>
    <lineage>
        <taxon>Bacteria</taxon>
        <taxon>Pseudomonadati</taxon>
        <taxon>Pseudomonadota</taxon>
        <taxon>Betaproteobacteria</taxon>
        <taxon>Burkholderiales</taxon>
        <taxon>Burkholderiaceae</taxon>
        <taxon>Burkholderia</taxon>
        <taxon>Burkholderia cepacia complex</taxon>
    </lineage>
</organism>
<proteinExistence type="predicted"/>
<dbReference type="EMBL" id="CABVQC010000007">
    <property type="protein sequence ID" value="VWB37026.1"/>
    <property type="molecule type" value="Genomic_DNA"/>
</dbReference>
<dbReference type="AlphaFoldDB" id="A0A6P2J6L3"/>
<dbReference type="Proteomes" id="UP000494261">
    <property type="component" value="Unassembled WGS sequence"/>
</dbReference>
<name>A0A6P2J6L3_9BURK</name>
<evidence type="ECO:0000313" key="2">
    <source>
        <dbReference type="Proteomes" id="UP000494261"/>
    </source>
</evidence>
<protein>
    <submittedName>
        <fullName evidence="1">Uncharacterized protein</fullName>
    </submittedName>
</protein>
<reference evidence="1 2" key="1">
    <citation type="submission" date="2019-09" db="EMBL/GenBank/DDBJ databases">
        <authorList>
            <person name="Depoorter E."/>
        </authorList>
    </citation>
    <scope>NUCLEOTIDE SEQUENCE [LARGE SCALE GENOMIC DNA]</scope>
    <source>
        <strain evidence="1">LMG 13014</strain>
    </source>
</reference>